<dbReference type="EMBL" id="JACXAH010000005">
    <property type="protein sequence ID" value="MBD1371566.1"/>
    <property type="molecule type" value="Genomic_DNA"/>
</dbReference>
<name>A0A926RWJ0_9BACL</name>
<accession>A0A926RWJ0</accession>
<dbReference type="InterPro" id="IPR029063">
    <property type="entry name" value="SAM-dependent_MTases_sf"/>
</dbReference>
<dbReference type="Gene3D" id="3.40.50.150">
    <property type="entry name" value="Vaccinia Virus protein VP39"/>
    <property type="match status" value="1"/>
</dbReference>
<sequence>MLIKEIEPFLTLDEIEKWKANRMQMDIAAFVHLMRRLEPRDKPYHILELGTGATTPCWQTIIQREILPIQLISVHHDQHAVAAFQKQLKGVEGIELRCSKLKQIDDQEWEKLFTHASQVDTWDLFNQLGKDVAPSDYALYTIRNAFYADLKQSLPDEEKVDVLILAGPYGNGRSLAFPLLYQYASKEMLILIHHFDDYDILHDLSRVFNYNEIYREVRGYERWILLQLKKE</sequence>
<dbReference type="Proteomes" id="UP000661691">
    <property type="component" value="Unassembled WGS sequence"/>
</dbReference>
<dbReference type="AlphaFoldDB" id="A0A926RWJ0"/>
<protein>
    <submittedName>
        <fullName evidence="1">Uncharacterized protein</fullName>
    </submittedName>
</protein>
<proteinExistence type="predicted"/>
<evidence type="ECO:0000313" key="2">
    <source>
        <dbReference type="Proteomes" id="UP000661691"/>
    </source>
</evidence>
<gene>
    <name evidence="1" type="ORF">IC620_04245</name>
</gene>
<evidence type="ECO:0000313" key="1">
    <source>
        <dbReference type="EMBL" id="MBD1371566.1"/>
    </source>
</evidence>
<reference evidence="1" key="1">
    <citation type="submission" date="2020-09" db="EMBL/GenBank/DDBJ databases">
        <title>A novel bacterium of genus Hazenella, isolated from South China Sea.</title>
        <authorList>
            <person name="Huang H."/>
            <person name="Mo K."/>
            <person name="Hu Y."/>
        </authorList>
    </citation>
    <scope>NUCLEOTIDE SEQUENCE</scope>
    <source>
        <strain evidence="1">IB182357</strain>
    </source>
</reference>
<comment type="caution">
    <text evidence="1">The sequence shown here is derived from an EMBL/GenBank/DDBJ whole genome shotgun (WGS) entry which is preliminary data.</text>
</comment>
<keyword evidence="2" id="KW-1185">Reference proteome</keyword>
<organism evidence="1 2">
    <name type="scientific">Polycladospora coralii</name>
    <dbReference type="NCBI Taxonomy" id="2771432"/>
    <lineage>
        <taxon>Bacteria</taxon>
        <taxon>Bacillati</taxon>
        <taxon>Bacillota</taxon>
        <taxon>Bacilli</taxon>
        <taxon>Bacillales</taxon>
        <taxon>Thermoactinomycetaceae</taxon>
        <taxon>Polycladospora</taxon>
    </lineage>
</organism>
<dbReference type="RefSeq" id="WP_191138222.1">
    <property type="nucleotide sequence ID" value="NZ_JACXAG020000001.1"/>
</dbReference>